<evidence type="ECO:0000256" key="3">
    <source>
        <dbReference type="SAM" id="MobiDB-lite"/>
    </source>
</evidence>
<feature type="transmembrane region" description="Helical" evidence="4">
    <location>
        <begin position="1337"/>
        <end position="1359"/>
    </location>
</feature>
<dbReference type="Proteomes" id="UP000022910">
    <property type="component" value="Unassembled WGS sequence"/>
</dbReference>
<feature type="compositionally biased region" description="Basic and acidic residues" evidence="3">
    <location>
        <begin position="339"/>
        <end position="484"/>
    </location>
</feature>
<evidence type="ECO:0000256" key="2">
    <source>
        <dbReference type="SAM" id="Coils"/>
    </source>
</evidence>
<dbReference type="GO" id="GO:0005886">
    <property type="term" value="C:plasma membrane"/>
    <property type="evidence" value="ECO:0007669"/>
    <property type="project" value="TreeGrafter"/>
</dbReference>
<evidence type="ECO:0000256" key="4">
    <source>
        <dbReference type="SAM" id="Phobius"/>
    </source>
</evidence>
<keyword evidence="4" id="KW-0472">Membrane</keyword>
<sequence>MSGDHSTTTKKKDSIYRIEICQDGKFAVTFDTENLRIKILENTDHRQFILYNDSNNKNNKDESDESDEIAKTIAYFKINNDFDIDKFYDIDYTPPPFVESLYSSNSKDDEYIDYTPPPFVGSLDSSNSKDDDKDNTSPPSVGSLEKEFRWSFDISNMYKKSDDKDFKYFVLVAVSRIKVDEDMKGEVNNNNEDNYKKGNLSEKKFEYRLEDKDTATIDIEKELDDRKKGIAISKKEFKCELENEDTKFDTTIDVEEHKSEELDDRTSELKNEPKKGIAIYRLEFEDIKMKEGMEEIKDNEKEKKKNYVLKAVTRYYYNNISGICSFVEEAPDEDEKDKDEDKNDKDEDKNDKDEDKNDKDEDKNDKDEDKNDKDEDKNDKDEDKNDKDEDKNDKDEDKNDKDEDKNDKDEDKNDKDEDKNDKDEDKNDKDEDKNDKDEDKNDKDEDKNDKDEDKNDKDEDKNDKDEDKNDKDEDKNDKDEDKNDKYEDKNELKKFIILNFRGIYNFKFDDHFNFFNLDEKFEYPRSIRRELDNWYTAKTDNDCMKRLFSCIYNKYFLVTQYTNNVQSLEVYDLEKMTLETTAKSVENKDKFINQYYYDTFSVGKIQLCFTRGINNVKLYYMENGLQIISKEFDEIEKIHLLEFIDSDEKILIIGEREKELKFIVWDLYSTGKAEKLPNFVDNSTITMKNLSTCLARTSGNILQIDDDGKVSSVLKKVENELKKTKKEKNKKLYHKEGIISKKHKKQSHYIYYDKNKNEDFKPIVSDKELWVLGDYERNSYCLYQNKEGSEIETLQLIVGRTTVQIWHQIQDDKKNKDELPNKGEPFLEYIWTNRIPVNQERKETRLRIENFEYGTNLHDKLIDFSLKVYWYIRVDKDNEESVKKKKGENDIIREDDKKIDEMEKKKMKENGNIRKWEKKIKRKFIIKKSHTVRHACKALEHLNKRYKHRNLANNYIVTHEYEEMISYIKHIVWRFVKYEPENFKLLDVRNNVMKSLILSDCNHLIKFILFGDEEIMEDKNGYNEKGKKVKNLVRHIPSNTLWPGKIFLYDDDLNFDETEDELKDKEKIKPKNIMELAIYNCNGRELKDTIVVAYLLEYYSRYATDCAGWMCTVSKAIPLLFKYNYDDYARKLFFKECFADHDHFSGQDPDEIIPTEYKARRNHNIKFRAFRPIDEMKSDKYKPYYKIMDKLNSFKNKIAEKFEDFDNNLGKSPIALRVVPLPSFTINEINENPKKKVNYDSRKIILNILWFIFIPRWYKIGRDEKDKLSPFSRMILYENNDDIYDNPATEAIIDFRWREAVNFILSLFIRFLIYFFCFGLVSWAYVNHSTIINGKFLFALIIVFYYLAIYQFVVEMLQISYRGPRKYLGEIFNSFDMISIVLSVTVMSIMLKDFTFSDGFGGINEADTRLIVGISFSIFFLWFESILYLRILSNIGIYIYFVIIIFKSIFPLLLFMLIVILAFAHTMFVLLSNPRNIETKDSIYSGNVTNPSTNETLNISFKSKSNDNPFSTYYTAMMTTYLWLYGDWVQRDDFNFWAVDVFTLVASLFLIIVLQNMLIAFMSGVYEEAKIKGRQTLLRHRAIIIADYEALHHIHYWNHEPDPKHIYYFGQSKTIEEWYDSRKHDRGAIYKGFEEKSTFTKYIFKERNYDKHSIWVYEDNIESEIEKIKIMKNDLNDKIENLITKLNEKKKNNNEINIGKLEILKNLELK</sequence>
<keyword evidence="1" id="KW-0677">Repeat</keyword>
<keyword evidence="4" id="KW-0812">Transmembrane</keyword>
<feature type="transmembrane region" description="Helical" evidence="4">
    <location>
        <begin position="1410"/>
        <end position="1431"/>
    </location>
</feature>
<feature type="compositionally biased region" description="Acidic residues" evidence="3">
    <location>
        <begin position="329"/>
        <end position="338"/>
    </location>
</feature>
<keyword evidence="4" id="KW-1133">Transmembrane helix</keyword>
<accession>A0A015IDL8</accession>
<evidence type="ECO:0000256" key="1">
    <source>
        <dbReference type="ARBA" id="ARBA00022737"/>
    </source>
</evidence>
<feature type="region of interest" description="Disordered" evidence="3">
    <location>
        <begin position="328"/>
        <end position="484"/>
    </location>
</feature>
<feature type="transmembrane region" description="Helical" evidence="4">
    <location>
        <begin position="1371"/>
        <end position="1390"/>
    </location>
</feature>
<organism evidence="5 6">
    <name type="scientific">Rhizophagus irregularis (strain DAOM 197198w)</name>
    <name type="common">Glomus intraradices</name>
    <dbReference type="NCBI Taxonomy" id="1432141"/>
    <lineage>
        <taxon>Eukaryota</taxon>
        <taxon>Fungi</taxon>
        <taxon>Fungi incertae sedis</taxon>
        <taxon>Mucoromycota</taxon>
        <taxon>Glomeromycotina</taxon>
        <taxon>Glomeromycetes</taxon>
        <taxon>Glomerales</taxon>
        <taxon>Glomeraceae</taxon>
        <taxon>Rhizophagus</taxon>
    </lineage>
</organism>
<proteinExistence type="predicted"/>
<dbReference type="OrthoDB" id="2390008at2759"/>
<dbReference type="PANTHER" id="PTHR10582:SF2">
    <property type="entry name" value="INACTIVE"/>
    <property type="match status" value="1"/>
</dbReference>
<dbReference type="HOGENOM" id="CLU_002898_1_0_1"/>
<keyword evidence="6" id="KW-1185">Reference proteome</keyword>
<protein>
    <submittedName>
        <fullName evidence="5">Uncharacterized protein</fullName>
    </submittedName>
</protein>
<dbReference type="GO" id="GO:0098703">
    <property type="term" value="P:calcium ion import across plasma membrane"/>
    <property type="evidence" value="ECO:0007669"/>
    <property type="project" value="TreeGrafter"/>
</dbReference>
<dbReference type="InterPro" id="IPR024862">
    <property type="entry name" value="TRPV"/>
</dbReference>
<feature type="transmembrane region" description="Helical" evidence="4">
    <location>
        <begin position="1541"/>
        <end position="1566"/>
    </location>
</feature>
<feature type="transmembrane region" description="Helical" evidence="4">
    <location>
        <begin position="1438"/>
        <end position="1464"/>
    </location>
</feature>
<evidence type="ECO:0000313" key="5">
    <source>
        <dbReference type="EMBL" id="EXX55202.1"/>
    </source>
</evidence>
<dbReference type="STRING" id="1432141.A0A015IDL8"/>
<evidence type="ECO:0000313" key="6">
    <source>
        <dbReference type="Proteomes" id="UP000022910"/>
    </source>
</evidence>
<reference evidence="5 6" key="1">
    <citation type="submission" date="2014-02" db="EMBL/GenBank/DDBJ databases">
        <title>Single nucleus genome sequencing reveals high similarity among nuclei of an endomycorrhizal fungus.</title>
        <authorList>
            <person name="Lin K."/>
            <person name="Geurts R."/>
            <person name="Zhang Z."/>
            <person name="Limpens E."/>
            <person name="Saunders D.G."/>
            <person name="Mu D."/>
            <person name="Pang E."/>
            <person name="Cao H."/>
            <person name="Cha H."/>
            <person name="Lin T."/>
            <person name="Zhou Q."/>
            <person name="Shang Y."/>
            <person name="Li Y."/>
            <person name="Ivanov S."/>
            <person name="Sharma T."/>
            <person name="Velzen R.V."/>
            <person name="Ruijter N.D."/>
            <person name="Aanen D.K."/>
            <person name="Win J."/>
            <person name="Kamoun S."/>
            <person name="Bisseling T."/>
            <person name="Huang S."/>
        </authorList>
    </citation>
    <scope>NUCLEOTIDE SEQUENCE [LARGE SCALE GENOMIC DNA]</scope>
    <source>
        <strain evidence="6">DAOM197198w</strain>
    </source>
</reference>
<name>A0A015IDL8_RHIIW</name>
<feature type="region of interest" description="Disordered" evidence="3">
    <location>
        <begin position="122"/>
        <end position="142"/>
    </location>
</feature>
<feature type="transmembrane region" description="Helical" evidence="4">
    <location>
        <begin position="1303"/>
        <end position="1325"/>
    </location>
</feature>
<dbReference type="PANTHER" id="PTHR10582">
    <property type="entry name" value="TRANSIENT RECEPTOR POTENTIAL ION CHANNEL PROTEIN"/>
    <property type="match status" value="1"/>
</dbReference>
<feature type="coiled-coil region" evidence="2">
    <location>
        <begin position="1658"/>
        <end position="1696"/>
    </location>
</feature>
<comment type="caution">
    <text evidence="5">The sequence shown here is derived from an EMBL/GenBank/DDBJ whole genome shotgun (WGS) entry which is preliminary data.</text>
</comment>
<dbReference type="EMBL" id="JEMT01028279">
    <property type="protein sequence ID" value="EXX55202.1"/>
    <property type="molecule type" value="Genomic_DNA"/>
</dbReference>
<gene>
    <name evidence="5" type="ORF">RirG_227460</name>
</gene>
<keyword evidence="2" id="KW-0175">Coiled coil</keyword>
<dbReference type="GO" id="GO:0005216">
    <property type="term" value="F:monoatomic ion channel activity"/>
    <property type="evidence" value="ECO:0007669"/>
    <property type="project" value="InterPro"/>
</dbReference>